<dbReference type="AlphaFoldDB" id="A0A941EK00"/>
<dbReference type="EMBL" id="JAGSOH010000072">
    <property type="protein sequence ID" value="MBR7829009.1"/>
    <property type="molecule type" value="Genomic_DNA"/>
</dbReference>
<protein>
    <submittedName>
        <fullName evidence="1">Uncharacterized protein</fullName>
    </submittedName>
</protein>
<organism evidence="1 2">
    <name type="scientific">Actinospica acidithermotolerans</name>
    <dbReference type="NCBI Taxonomy" id="2828514"/>
    <lineage>
        <taxon>Bacteria</taxon>
        <taxon>Bacillati</taxon>
        <taxon>Actinomycetota</taxon>
        <taxon>Actinomycetes</taxon>
        <taxon>Catenulisporales</taxon>
        <taxon>Actinospicaceae</taxon>
        <taxon>Actinospica</taxon>
    </lineage>
</organism>
<keyword evidence="2" id="KW-1185">Reference proteome</keyword>
<proteinExistence type="predicted"/>
<evidence type="ECO:0000313" key="1">
    <source>
        <dbReference type="EMBL" id="MBR7829009.1"/>
    </source>
</evidence>
<evidence type="ECO:0000313" key="2">
    <source>
        <dbReference type="Proteomes" id="UP000676325"/>
    </source>
</evidence>
<dbReference type="InterPro" id="IPR012347">
    <property type="entry name" value="Ferritin-like"/>
</dbReference>
<dbReference type="Gene3D" id="1.20.1260.10">
    <property type="match status" value="1"/>
</dbReference>
<dbReference type="RefSeq" id="WP_212520143.1">
    <property type="nucleotide sequence ID" value="NZ_JAGSOH010000072.1"/>
</dbReference>
<name>A0A941EK00_9ACTN</name>
<sequence>MKKSEKERFGQPADRAELDARSAGYQALADFERWAALGAGAPDFEDRLAAAGAAAAAHRRLAEGPAPLGPDERLDAAEQRVRPSDWWEALAKAYHWQLLSAQAYGVEIDPEPQRWAAEKLAAASADRRIADRLALVERRLAGEALVLRHSLGAL</sequence>
<accession>A0A941EK00</accession>
<comment type="caution">
    <text evidence="1">The sequence shown here is derived from an EMBL/GenBank/DDBJ whole genome shotgun (WGS) entry which is preliminary data.</text>
</comment>
<dbReference type="Proteomes" id="UP000676325">
    <property type="component" value="Unassembled WGS sequence"/>
</dbReference>
<gene>
    <name evidence="1" type="ORF">KDK95_22060</name>
</gene>
<reference evidence="1" key="1">
    <citation type="submission" date="2021-04" db="EMBL/GenBank/DDBJ databases">
        <title>Genome based classification of Actinospica acidithermotolerans sp. nov., an actinobacterium isolated from an Indonesian hot spring.</title>
        <authorList>
            <person name="Kusuma A.B."/>
            <person name="Putra K.E."/>
            <person name="Nafisah S."/>
            <person name="Loh J."/>
            <person name="Nouioui I."/>
            <person name="Goodfellow M."/>
        </authorList>
    </citation>
    <scope>NUCLEOTIDE SEQUENCE</scope>
    <source>
        <strain evidence="1">MGRD01-02</strain>
    </source>
</reference>